<dbReference type="InterPro" id="IPR052340">
    <property type="entry name" value="RNase_Y/CdgJ"/>
</dbReference>
<evidence type="ECO:0000313" key="3">
    <source>
        <dbReference type="Proteomes" id="UP000595095"/>
    </source>
</evidence>
<reference evidence="2 3" key="1">
    <citation type="submission" date="2020-11" db="EMBL/GenBank/DDBJ databases">
        <title>Complete genome sequence for Salinimonas sp. strain G2-b.</title>
        <authorList>
            <person name="Park S.-J."/>
        </authorList>
    </citation>
    <scope>NUCLEOTIDE SEQUENCE [LARGE SCALE GENOMIC DNA]</scope>
    <source>
        <strain evidence="2 3">G2-b</strain>
    </source>
</reference>
<organism evidence="2 3">
    <name type="scientific">Salinimonas marina</name>
    <dbReference type="NCBI Taxonomy" id="2785918"/>
    <lineage>
        <taxon>Bacteria</taxon>
        <taxon>Pseudomonadati</taxon>
        <taxon>Pseudomonadota</taxon>
        <taxon>Gammaproteobacteria</taxon>
        <taxon>Alteromonadales</taxon>
        <taxon>Alteromonadaceae</taxon>
        <taxon>Alteromonas/Salinimonas group</taxon>
        <taxon>Salinimonas</taxon>
    </lineage>
</organism>
<keyword evidence="3" id="KW-1185">Reference proteome</keyword>
<gene>
    <name evidence="2" type="ORF">IT774_09760</name>
</gene>
<dbReference type="RefSeq" id="WP_195809623.1">
    <property type="nucleotide sequence ID" value="NZ_CP064795.1"/>
</dbReference>
<dbReference type="PROSITE" id="PS51833">
    <property type="entry name" value="HDOD"/>
    <property type="match status" value="1"/>
</dbReference>
<dbReference type="Gene3D" id="1.10.3210.10">
    <property type="entry name" value="Hypothetical protein af1432"/>
    <property type="match status" value="1"/>
</dbReference>
<dbReference type="Proteomes" id="UP000595095">
    <property type="component" value="Chromosome"/>
</dbReference>
<dbReference type="AlphaFoldDB" id="A0A7S9DV38"/>
<feature type="domain" description="HDOD" evidence="1">
    <location>
        <begin position="13"/>
        <end position="206"/>
    </location>
</feature>
<evidence type="ECO:0000259" key="1">
    <source>
        <dbReference type="PROSITE" id="PS51833"/>
    </source>
</evidence>
<dbReference type="Pfam" id="PF08668">
    <property type="entry name" value="HDOD"/>
    <property type="match status" value="1"/>
</dbReference>
<accession>A0A7S9DV38</accession>
<dbReference type="EMBL" id="CP064795">
    <property type="protein sequence ID" value="QPG04529.1"/>
    <property type="molecule type" value="Genomic_DNA"/>
</dbReference>
<evidence type="ECO:0000313" key="2">
    <source>
        <dbReference type="EMBL" id="QPG04529.1"/>
    </source>
</evidence>
<dbReference type="SUPFAM" id="SSF109604">
    <property type="entry name" value="HD-domain/PDEase-like"/>
    <property type="match status" value="1"/>
</dbReference>
<dbReference type="InterPro" id="IPR013976">
    <property type="entry name" value="HDOD"/>
</dbReference>
<dbReference type="PANTHER" id="PTHR33525">
    <property type="match status" value="1"/>
</dbReference>
<dbReference type="KEGG" id="smaa:IT774_09760"/>
<protein>
    <submittedName>
        <fullName evidence="2">HDOD domain-containing protein</fullName>
    </submittedName>
</protein>
<sequence>MNVQELALSASELFVLPEAVTRLKECMDDHAASIDDVAEIIAFDPGLTAQILKVANSALYRFPKQIDTISKALQIIGTRSAYDLALAYGVTQAFSKIESQIIDVDKFWEQSVSCGLLAKYFAEYRRQREPERLFVAGLLHNIGELVVVATVPEQARRCLAYNSRVTPAQLQSALLGFTYAELSAALIQEWGIPATIYQPIRTLHDAAPETDDGRIMQLSYTLALNNVHPDIYPDMSNIEASIHERLDLEVDELDDALDITNLQCISVIALFNPGSFVLY</sequence>
<dbReference type="PANTHER" id="PTHR33525:SF3">
    <property type="entry name" value="RIBONUCLEASE Y"/>
    <property type="match status" value="1"/>
</dbReference>
<proteinExistence type="predicted"/>
<name>A0A7S9DV38_9ALTE</name>